<evidence type="ECO:0000256" key="4">
    <source>
        <dbReference type="ARBA" id="ARBA00022679"/>
    </source>
</evidence>
<sequence>MSDIFFTLFYFTYMLVILSTVVFVVLDNRNPVKAMAWILVLFFLPLVGLILYFFLGRSNRKERLISKKGYSRLIKRPMSEYQMQESFKVNSDKTRIMSFFRKVNNALPFEGNNIDIFTDAHSMYLSLLKSIYSAKHHIHVEFYIIEDDSVGRLFRDALIDKSRQGVKVRVLYDDVGCWKVSREFFEQMLCEGIEVQSFLKVRFPVFTSKVNYRNHRKIVVVDGNIGYIGGMNIAYRYLYGFSWGIWRDTHVKIEGKAVYGLQTAFLTDWFAVERSLITSPEYFPKMKTSDADTDISASSGSIAQIVTSDPVGKWRDIMQGYVMAISSAKTYIYIQTPYFLPTEPVLSALQTAALAGVDVRIMIPKRGDSWIIHKGTMSYLDDMMDAGVKVYLYRKGFLHSKLMVSDDYISTIGSTNMDFRSFEHNFEANAFFYDKKTALALKSIFNNDIKSCMLLTPKIWNSRSGKHKLQEAVIRLFSPLL</sequence>
<evidence type="ECO:0000256" key="12">
    <source>
        <dbReference type="HAMAP-Rule" id="MF_01916"/>
    </source>
</evidence>
<comment type="function">
    <text evidence="12">Catalyzes the reversible phosphatidyl group transfer from one phosphatidylglycerol molecule to another to form cardiolipin (CL) (diphosphatidylglycerol) and glycerol.</text>
</comment>
<comment type="caution">
    <text evidence="15">The sequence shown here is derived from an EMBL/GenBank/DDBJ whole genome shotgun (WGS) entry which is preliminary data.</text>
</comment>
<evidence type="ECO:0000256" key="9">
    <source>
        <dbReference type="ARBA" id="ARBA00023136"/>
    </source>
</evidence>
<evidence type="ECO:0000256" key="1">
    <source>
        <dbReference type="ARBA" id="ARBA00004651"/>
    </source>
</evidence>
<dbReference type="CDD" id="cd09110">
    <property type="entry name" value="PLDc_CLS_1"/>
    <property type="match status" value="1"/>
</dbReference>
<dbReference type="GO" id="GO:0032049">
    <property type="term" value="P:cardiolipin biosynthetic process"/>
    <property type="evidence" value="ECO:0007669"/>
    <property type="project" value="UniProtKB-UniRule"/>
</dbReference>
<evidence type="ECO:0000256" key="8">
    <source>
        <dbReference type="ARBA" id="ARBA00023098"/>
    </source>
</evidence>
<dbReference type="EMBL" id="JAHLFW010000043">
    <property type="protein sequence ID" value="MBU3837609.1"/>
    <property type="molecule type" value="Genomic_DNA"/>
</dbReference>
<keyword evidence="6" id="KW-0677">Repeat</keyword>
<evidence type="ECO:0000256" key="2">
    <source>
        <dbReference type="ARBA" id="ARBA00022475"/>
    </source>
</evidence>
<keyword evidence="5 12" id="KW-0812">Transmembrane</keyword>
<feature type="active site" evidence="12">
    <location>
        <position position="217"/>
    </location>
</feature>
<keyword evidence="7 12" id="KW-1133">Transmembrane helix</keyword>
<dbReference type="CDD" id="cd09112">
    <property type="entry name" value="PLDc_CLS_2"/>
    <property type="match status" value="1"/>
</dbReference>
<evidence type="ECO:0000256" key="3">
    <source>
        <dbReference type="ARBA" id="ARBA00022516"/>
    </source>
</evidence>
<dbReference type="InterPro" id="IPR022924">
    <property type="entry name" value="Cardiolipin_synthase"/>
</dbReference>
<feature type="transmembrane region" description="Helical" evidence="12">
    <location>
        <begin position="32"/>
        <end position="55"/>
    </location>
</feature>
<reference evidence="15" key="1">
    <citation type="journal article" date="2021" name="PeerJ">
        <title>Extensive microbial diversity within the chicken gut microbiome revealed by metagenomics and culture.</title>
        <authorList>
            <person name="Gilroy R."/>
            <person name="Ravi A."/>
            <person name="Getino M."/>
            <person name="Pursley I."/>
            <person name="Horton D.L."/>
            <person name="Alikhan N.F."/>
            <person name="Baker D."/>
            <person name="Gharbi K."/>
            <person name="Hall N."/>
            <person name="Watson M."/>
            <person name="Adriaenssens E.M."/>
            <person name="Foster-Nyarko E."/>
            <person name="Jarju S."/>
            <person name="Secka A."/>
            <person name="Antonio M."/>
            <person name="Oren A."/>
            <person name="Chaudhuri R.R."/>
            <person name="La Ragione R."/>
            <person name="Hildebrand F."/>
            <person name="Pallen M.J."/>
        </authorList>
    </citation>
    <scope>NUCLEOTIDE SEQUENCE</scope>
    <source>
        <strain evidence="15">G4-2901</strain>
    </source>
</reference>
<dbReference type="InterPro" id="IPR027379">
    <property type="entry name" value="CLS_N"/>
</dbReference>
<dbReference type="PANTHER" id="PTHR21248:SF22">
    <property type="entry name" value="PHOSPHOLIPASE D"/>
    <property type="match status" value="1"/>
</dbReference>
<feature type="active site" evidence="12">
    <location>
        <position position="215"/>
    </location>
</feature>
<feature type="domain" description="PLD phosphodiesterase" evidence="14">
    <location>
        <begin position="394"/>
        <end position="421"/>
    </location>
</feature>
<evidence type="ECO:0000256" key="6">
    <source>
        <dbReference type="ARBA" id="ARBA00022737"/>
    </source>
</evidence>
<proteinExistence type="inferred from homology"/>
<evidence type="ECO:0000256" key="5">
    <source>
        <dbReference type="ARBA" id="ARBA00022692"/>
    </source>
</evidence>
<keyword evidence="11 12" id="KW-1208">Phospholipid metabolism</keyword>
<keyword evidence="4 12" id="KW-0808">Transferase</keyword>
<dbReference type="SMART" id="SM00155">
    <property type="entry name" value="PLDc"/>
    <property type="match status" value="2"/>
</dbReference>
<dbReference type="SUPFAM" id="SSF56024">
    <property type="entry name" value="Phospholipase D/nuclease"/>
    <property type="match status" value="2"/>
</dbReference>
<dbReference type="GO" id="GO:0005886">
    <property type="term" value="C:plasma membrane"/>
    <property type="evidence" value="ECO:0007669"/>
    <property type="project" value="UniProtKB-SubCell"/>
</dbReference>
<dbReference type="NCBIfam" id="TIGR04265">
    <property type="entry name" value="bac_cardiolipin"/>
    <property type="match status" value="1"/>
</dbReference>
<keyword evidence="9 12" id="KW-0472">Membrane</keyword>
<accession>A0A948TB88</accession>
<keyword evidence="2 12" id="KW-1003">Cell membrane</keyword>
<feature type="domain" description="PLD phosphodiesterase" evidence="14">
    <location>
        <begin position="210"/>
        <end position="237"/>
    </location>
</feature>
<keyword evidence="3 12" id="KW-0444">Lipid biosynthesis</keyword>
<gene>
    <name evidence="15" type="primary">cls</name>
    <name evidence="15" type="ORF">H9777_04685</name>
</gene>
<evidence type="ECO:0000313" key="16">
    <source>
        <dbReference type="Proteomes" id="UP000783796"/>
    </source>
</evidence>
<name>A0A948TB88_9BACT</name>
<comment type="subcellular location">
    <subcellularLocation>
        <location evidence="1 12">Cell membrane</location>
        <topology evidence="1 12">Multi-pass membrane protein</topology>
    </subcellularLocation>
</comment>
<dbReference type="InterPro" id="IPR025202">
    <property type="entry name" value="PLD-like_dom"/>
</dbReference>
<evidence type="ECO:0000259" key="14">
    <source>
        <dbReference type="PROSITE" id="PS50035"/>
    </source>
</evidence>
<dbReference type="EC" id="2.7.8.-" evidence="12 13"/>
<feature type="active site" evidence="12">
    <location>
        <position position="222"/>
    </location>
</feature>
<feature type="active site" evidence="12">
    <location>
        <position position="406"/>
    </location>
</feature>
<evidence type="ECO:0000256" key="11">
    <source>
        <dbReference type="ARBA" id="ARBA00023264"/>
    </source>
</evidence>
<evidence type="ECO:0000256" key="13">
    <source>
        <dbReference type="NCBIfam" id="TIGR04265"/>
    </source>
</evidence>
<reference evidence="15" key="2">
    <citation type="submission" date="2021-04" db="EMBL/GenBank/DDBJ databases">
        <authorList>
            <person name="Gilroy R."/>
        </authorList>
    </citation>
    <scope>NUCLEOTIDE SEQUENCE</scope>
    <source>
        <strain evidence="15">G4-2901</strain>
    </source>
</reference>
<dbReference type="GO" id="GO:0008808">
    <property type="term" value="F:cardiolipin synthase activity"/>
    <property type="evidence" value="ECO:0007669"/>
    <property type="project" value="UniProtKB-UniRule"/>
</dbReference>
<feature type="active site" evidence="12">
    <location>
        <position position="401"/>
    </location>
</feature>
<dbReference type="Gene3D" id="3.30.870.10">
    <property type="entry name" value="Endonuclease Chain A"/>
    <property type="match status" value="2"/>
</dbReference>
<comment type="catalytic activity">
    <reaction evidence="12">
        <text>2 a 1,2-diacyl-sn-glycero-3-phospho-(1'-sn-glycerol) = a cardiolipin + glycerol</text>
        <dbReference type="Rhea" id="RHEA:31451"/>
        <dbReference type="ChEBI" id="CHEBI:17754"/>
        <dbReference type="ChEBI" id="CHEBI:62237"/>
        <dbReference type="ChEBI" id="CHEBI:64716"/>
    </reaction>
</comment>
<dbReference type="AlphaFoldDB" id="A0A948TB88"/>
<dbReference type="InterPro" id="IPR001736">
    <property type="entry name" value="PLipase_D/transphosphatidylase"/>
</dbReference>
<dbReference type="HAMAP" id="MF_01916">
    <property type="entry name" value="Cardiolipin_synth_Cls"/>
    <property type="match status" value="1"/>
</dbReference>
<evidence type="ECO:0000256" key="7">
    <source>
        <dbReference type="ARBA" id="ARBA00022989"/>
    </source>
</evidence>
<evidence type="ECO:0000313" key="15">
    <source>
        <dbReference type="EMBL" id="MBU3837609.1"/>
    </source>
</evidence>
<dbReference type="Pfam" id="PF13396">
    <property type="entry name" value="PLDc_N"/>
    <property type="match status" value="1"/>
</dbReference>
<keyword evidence="10 12" id="KW-0594">Phospholipid biosynthesis</keyword>
<dbReference type="Proteomes" id="UP000783796">
    <property type="component" value="Unassembled WGS sequence"/>
</dbReference>
<feature type="transmembrane region" description="Helical" evidence="12">
    <location>
        <begin position="7"/>
        <end position="26"/>
    </location>
</feature>
<dbReference type="PANTHER" id="PTHR21248">
    <property type="entry name" value="CARDIOLIPIN SYNTHASE"/>
    <property type="match status" value="1"/>
</dbReference>
<feature type="active site" evidence="12">
    <location>
        <position position="399"/>
    </location>
</feature>
<dbReference type="Pfam" id="PF13091">
    <property type="entry name" value="PLDc_2"/>
    <property type="match status" value="2"/>
</dbReference>
<keyword evidence="8 12" id="KW-0443">Lipid metabolism</keyword>
<dbReference type="PROSITE" id="PS50035">
    <property type="entry name" value="PLD"/>
    <property type="match status" value="2"/>
</dbReference>
<evidence type="ECO:0000256" key="10">
    <source>
        <dbReference type="ARBA" id="ARBA00023209"/>
    </source>
</evidence>
<protein>
    <recommendedName>
        <fullName evidence="12 13">Cardiolipin synthase</fullName>
        <shortName evidence="12">CL synthase</shortName>
        <ecNumber evidence="12 13">2.7.8.-</ecNumber>
    </recommendedName>
</protein>
<organism evidence="15 16">
    <name type="scientific">Candidatus Phocaeicola faecigallinarum</name>
    <dbReference type="NCBI Taxonomy" id="2838732"/>
    <lineage>
        <taxon>Bacteria</taxon>
        <taxon>Pseudomonadati</taxon>
        <taxon>Bacteroidota</taxon>
        <taxon>Bacteroidia</taxon>
        <taxon>Bacteroidales</taxon>
        <taxon>Bacteroidaceae</taxon>
        <taxon>Phocaeicola</taxon>
    </lineage>
</organism>
<comment type="similarity">
    <text evidence="12">Belongs to the phospholipase D family. Cardiolipin synthase subfamily.</text>
</comment>
<dbReference type="InterPro" id="IPR030874">
    <property type="entry name" value="Cardiolipin_synth_Firmi"/>
</dbReference>